<organism evidence="1 2">
    <name type="scientific">Phytohabitans suffuscus</name>
    <dbReference type="NCBI Taxonomy" id="624315"/>
    <lineage>
        <taxon>Bacteria</taxon>
        <taxon>Bacillati</taxon>
        <taxon>Actinomycetota</taxon>
        <taxon>Actinomycetes</taxon>
        <taxon>Micromonosporales</taxon>
        <taxon>Micromonosporaceae</taxon>
    </lineage>
</organism>
<name>A0A6F8YZT7_9ACTN</name>
<evidence type="ECO:0000313" key="1">
    <source>
        <dbReference type="EMBL" id="BCB91599.1"/>
    </source>
</evidence>
<proteinExistence type="predicted"/>
<sequence length="156" mass="17242">MVDRDTRGTIGDVDRLLRFVLGPGRLPEWIRASLAAKDTLLVEEGLTGTVTYRGFRAPGRYSSWRKETVTGAIAIAPDRLVVWAGHFRHIDVPLTHPVRGTVEVRAERPDRVCFAYDAGATNPERAGRVEVRLRTAQAERIAHLLTRPGPPGSGRP</sequence>
<dbReference type="EMBL" id="AP022871">
    <property type="protein sequence ID" value="BCB91599.1"/>
    <property type="molecule type" value="Genomic_DNA"/>
</dbReference>
<dbReference type="AlphaFoldDB" id="A0A6F8YZT7"/>
<keyword evidence="2" id="KW-1185">Reference proteome</keyword>
<reference evidence="1 2" key="1">
    <citation type="submission" date="2020-03" db="EMBL/GenBank/DDBJ databases">
        <title>Whole genome shotgun sequence of Phytohabitans suffuscus NBRC 105367.</title>
        <authorList>
            <person name="Komaki H."/>
            <person name="Tamura T."/>
        </authorList>
    </citation>
    <scope>NUCLEOTIDE SEQUENCE [LARGE SCALE GENOMIC DNA]</scope>
    <source>
        <strain evidence="1 2">NBRC 105367</strain>
    </source>
</reference>
<reference evidence="1 2" key="2">
    <citation type="submission" date="2020-03" db="EMBL/GenBank/DDBJ databases">
        <authorList>
            <person name="Ichikawa N."/>
            <person name="Kimura A."/>
            <person name="Kitahashi Y."/>
            <person name="Uohara A."/>
        </authorList>
    </citation>
    <scope>NUCLEOTIDE SEQUENCE [LARGE SCALE GENOMIC DNA]</scope>
    <source>
        <strain evidence="1 2">NBRC 105367</strain>
    </source>
</reference>
<protein>
    <submittedName>
        <fullName evidence="1">Uncharacterized protein</fullName>
    </submittedName>
</protein>
<accession>A0A6F8YZT7</accession>
<gene>
    <name evidence="1" type="ORF">Psuf_089120</name>
</gene>
<dbReference type="KEGG" id="psuu:Psuf_089120"/>
<evidence type="ECO:0000313" key="2">
    <source>
        <dbReference type="Proteomes" id="UP000503011"/>
    </source>
</evidence>
<dbReference type="Proteomes" id="UP000503011">
    <property type="component" value="Chromosome"/>
</dbReference>